<feature type="chain" id="PRO_5045570019" evidence="1">
    <location>
        <begin position="25"/>
        <end position="241"/>
    </location>
</feature>
<dbReference type="Pfam" id="PF11218">
    <property type="entry name" value="DUF3011"/>
    <property type="match status" value="1"/>
</dbReference>
<gene>
    <name evidence="2" type="ORF">AAD027_17950</name>
</gene>
<organism evidence="2 3">
    <name type="scientific">Pseudoxanthomonas putridarboris</name>
    <dbReference type="NCBI Taxonomy" id="752605"/>
    <lineage>
        <taxon>Bacteria</taxon>
        <taxon>Pseudomonadati</taxon>
        <taxon>Pseudomonadota</taxon>
        <taxon>Gammaproteobacteria</taxon>
        <taxon>Lysobacterales</taxon>
        <taxon>Lysobacteraceae</taxon>
        <taxon>Pseudoxanthomonas</taxon>
    </lineage>
</organism>
<evidence type="ECO:0000313" key="3">
    <source>
        <dbReference type="Proteomes" id="UP001459204"/>
    </source>
</evidence>
<dbReference type="EMBL" id="JBBWWT010000013">
    <property type="protein sequence ID" value="MEL1266238.1"/>
    <property type="molecule type" value="Genomic_DNA"/>
</dbReference>
<evidence type="ECO:0000256" key="1">
    <source>
        <dbReference type="SAM" id="SignalP"/>
    </source>
</evidence>
<name>A0ABU9J677_9GAMM</name>
<dbReference type="RefSeq" id="WP_341727410.1">
    <property type="nucleotide sequence ID" value="NZ_JBBWWT010000013.1"/>
</dbReference>
<sequence>MSRQMVFSLMLGALAIMGMRSAQAAPQYGHAGYGGDVVRCESKDGRYRQCAIDTRGGVQLTRQLSSSRCVQGRSWGYDRGGIWVNHGCRAEFRSGYGGGGSIGGQRIRCESDNGRTRTCAVPSRGEVRLVRQLSSARCTEGHSWGRQRDAIWVSRGCRAEFEVAGRGGQWGGGGWNDGGYGQTFRCESDNGRNRHCRADARRGIALVRQLSSSPCIEGRTWGRDRGGVWVDRGCRAEFRSW</sequence>
<feature type="signal peptide" evidence="1">
    <location>
        <begin position="1"/>
        <end position="24"/>
    </location>
</feature>
<evidence type="ECO:0000313" key="2">
    <source>
        <dbReference type="EMBL" id="MEL1266238.1"/>
    </source>
</evidence>
<protein>
    <submittedName>
        <fullName evidence="2">DUF3011 domain-containing protein</fullName>
    </submittedName>
</protein>
<reference evidence="2 3" key="1">
    <citation type="submission" date="2024-04" db="EMBL/GenBank/DDBJ databases">
        <title>Draft genome sequence of Pseudoxanthomonas putridarboris WD12.</title>
        <authorList>
            <person name="Oh J."/>
        </authorList>
    </citation>
    <scope>NUCLEOTIDE SEQUENCE [LARGE SCALE GENOMIC DNA]</scope>
    <source>
        <strain evidence="2 3">WD12</strain>
    </source>
</reference>
<proteinExistence type="predicted"/>
<keyword evidence="3" id="KW-1185">Reference proteome</keyword>
<accession>A0ABU9J677</accession>
<comment type="caution">
    <text evidence="2">The sequence shown here is derived from an EMBL/GenBank/DDBJ whole genome shotgun (WGS) entry which is preliminary data.</text>
</comment>
<keyword evidence="1" id="KW-0732">Signal</keyword>
<dbReference type="InterPro" id="IPR021381">
    <property type="entry name" value="DUF3011"/>
</dbReference>
<dbReference type="Proteomes" id="UP001459204">
    <property type="component" value="Unassembled WGS sequence"/>
</dbReference>